<keyword evidence="2" id="KW-1185">Reference proteome</keyword>
<proteinExistence type="predicted"/>
<comment type="caution">
    <text evidence="1">The sequence shown here is derived from an EMBL/GenBank/DDBJ whole genome shotgun (WGS) entry which is preliminary data.</text>
</comment>
<dbReference type="EMBL" id="ABDF02000006">
    <property type="protein sequence ID" value="EHK22877.1"/>
    <property type="molecule type" value="Genomic_DNA"/>
</dbReference>
<dbReference type="GeneID" id="25790130"/>
<reference evidence="1 2" key="1">
    <citation type="journal article" date="2011" name="Genome Biol.">
        <title>Comparative genome sequence analysis underscores mycoparasitism as the ancestral life style of Trichoderma.</title>
        <authorList>
            <person name="Kubicek C.P."/>
            <person name="Herrera-Estrella A."/>
            <person name="Seidl-Seiboth V."/>
            <person name="Martinez D.A."/>
            <person name="Druzhinina I.S."/>
            <person name="Thon M."/>
            <person name="Zeilinger S."/>
            <person name="Casas-Flores S."/>
            <person name="Horwitz B.A."/>
            <person name="Mukherjee P.K."/>
            <person name="Mukherjee M."/>
            <person name="Kredics L."/>
            <person name="Alcaraz L.D."/>
            <person name="Aerts A."/>
            <person name="Antal Z."/>
            <person name="Atanasova L."/>
            <person name="Cervantes-Badillo M.G."/>
            <person name="Challacombe J."/>
            <person name="Chertkov O."/>
            <person name="McCluskey K."/>
            <person name="Coulpier F."/>
            <person name="Deshpande N."/>
            <person name="von Doehren H."/>
            <person name="Ebbole D.J."/>
            <person name="Esquivel-Naranjo E.U."/>
            <person name="Fekete E."/>
            <person name="Flipphi M."/>
            <person name="Glaser F."/>
            <person name="Gomez-Rodriguez E.Y."/>
            <person name="Gruber S."/>
            <person name="Han C."/>
            <person name="Henrissat B."/>
            <person name="Hermosa R."/>
            <person name="Hernandez-Onate M."/>
            <person name="Karaffa L."/>
            <person name="Kosti I."/>
            <person name="Le Crom S."/>
            <person name="Lindquist E."/>
            <person name="Lucas S."/>
            <person name="Luebeck M."/>
            <person name="Luebeck P.S."/>
            <person name="Margeot A."/>
            <person name="Metz B."/>
            <person name="Misra M."/>
            <person name="Nevalainen H."/>
            <person name="Omann M."/>
            <person name="Packer N."/>
            <person name="Perrone G."/>
            <person name="Uresti-Rivera E.E."/>
            <person name="Salamov A."/>
            <person name="Schmoll M."/>
            <person name="Seiboth B."/>
            <person name="Shapiro H."/>
            <person name="Sukno S."/>
            <person name="Tamayo-Ramos J.A."/>
            <person name="Tisch D."/>
            <person name="Wiest A."/>
            <person name="Wilkinson H.H."/>
            <person name="Zhang M."/>
            <person name="Coutinho P.M."/>
            <person name="Kenerley C.M."/>
            <person name="Monte E."/>
            <person name="Baker S.E."/>
            <person name="Grigoriev I.V."/>
        </authorList>
    </citation>
    <scope>NUCLEOTIDE SEQUENCE [LARGE SCALE GENOMIC DNA]</scope>
    <source>
        <strain evidence="2">Gv29-8 / FGSC 10586</strain>
    </source>
</reference>
<protein>
    <submittedName>
        <fullName evidence="1">Uncharacterized protein</fullName>
    </submittedName>
</protein>
<dbReference type="InParanoid" id="G9MS09"/>
<dbReference type="AlphaFoldDB" id="G9MS09"/>
<evidence type="ECO:0000313" key="2">
    <source>
        <dbReference type="Proteomes" id="UP000007115"/>
    </source>
</evidence>
<gene>
    <name evidence="1" type="ORF">TRIVIDRAFT_201147</name>
</gene>
<dbReference type="RefSeq" id="XP_013957085.1">
    <property type="nucleotide sequence ID" value="XM_014101610.1"/>
</dbReference>
<dbReference type="VEuPathDB" id="FungiDB:TRIVIDRAFT_201147"/>
<organism evidence="1 2">
    <name type="scientific">Hypocrea virens (strain Gv29-8 / FGSC 10586)</name>
    <name type="common">Gliocladium virens</name>
    <name type="synonym">Trichoderma virens</name>
    <dbReference type="NCBI Taxonomy" id="413071"/>
    <lineage>
        <taxon>Eukaryota</taxon>
        <taxon>Fungi</taxon>
        <taxon>Dikarya</taxon>
        <taxon>Ascomycota</taxon>
        <taxon>Pezizomycotina</taxon>
        <taxon>Sordariomycetes</taxon>
        <taxon>Hypocreomycetidae</taxon>
        <taxon>Hypocreales</taxon>
        <taxon>Hypocreaceae</taxon>
        <taxon>Trichoderma</taxon>
    </lineage>
</organism>
<dbReference type="HOGENOM" id="CLU_1235175_0_0_1"/>
<sequence>MCKLVISTFNNPLSLEEFPSSHHRGSSGKRQNPTNTNDLSLCAFLCTVKSYAPLPPKGETVARMKTRVKPCANNPPSTDSQLHLRVFYKQTKPIGSSFQEDFLTFTPSTRTLVHGKVLHMVSTTGQIDSLRRLPQFVVAERLLMRSTCNPELVQAQAGAARDNNATLLLTSSPSLCLLKGGTRQTQRELDHSARREIGARRVGRRGEKHLYISHHMHGWHEGGL</sequence>
<name>G9MS09_HYPVG</name>
<accession>G9MS09</accession>
<dbReference type="Proteomes" id="UP000007115">
    <property type="component" value="Unassembled WGS sequence"/>
</dbReference>
<evidence type="ECO:0000313" key="1">
    <source>
        <dbReference type="EMBL" id="EHK22877.1"/>
    </source>
</evidence>